<evidence type="ECO:0000313" key="4">
    <source>
        <dbReference type="Proteomes" id="UP000006729"/>
    </source>
</evidence>
<proteinExistence type="inferred from homology"/>
<dbReference type="FunFam" id="3.40.50.2000:FF:000797">
    <property type="entry name" value="Uncharacterized protein"/>
    <property type="match status" value="1"/>
</dbReference>
<dbReference type="SUPFAM" id="SSF53756">
    <property type="entry name" value="UDP-Glycosyltransferase/glycogen phosphorylase"/>
    <property type="match status" value="1"/>
</dbReference>
<dbReference type="InParanoid" id="B9NEJ7"/>
<keyword evidence="2" id="KW-0808">Transferase</keyword>
<comment type="similarity">
    <text evidence="1">Belongs to the UDP-glycosyltransferase family.</text>
</comment>
<gene>
    <name evidence="3" type="ORF">POPTR_001G303400</name>
</gene>
<dbReference type="eggNOG" id="KOG1192">
    <property type="taxonomic scope" value="Eukaryota"/>
</dbReference>
<dbReference type="Proteomes" id="UP000006729">
    <property type="component" value="Chromosome 1"/>
</dbReference>
<sequence length="242" mass="27077">MDEESKTAYVDYYRNELGNRAWLVGPVSLCNRNVEDKAERGQKTSVNEQTILSWLDSKELDSVLYVSFGSLARLAPEQFLEIAHGLEASNHPFIWVIGKILKSTGQNGESKENLLPSGLEDRIKESRRGLITRGWAPQFAGMPTVTWPITAEQFTNEKLITDVLKLWVKVGSITGCRQGPSHGFQWGETKCRRLMGNGEEAAEMRRRAEKHGVKAKIAVEEGGSSCKNADALIQELKSRRQS</sequence>
<dbReference type="STRING" id="3694.B9NEJ7"/>
<organism evidence="3 4">
    <name type="scientific">Populus trichocarpa</name>
    <name type="common">Western balsam poplar</name>
    <name type="synonym">Populus balsamifera subsp. trichocarpa</name>
    <dbReference type="NCBI Taxonomy" id="3694"/>
    <lineage>
        <taxon>Eukaryota</taxon>
        <taxon>Viridiplantae</taxon>
        <taxon>Streptophyta</taxon>
        <taxon>Embryophyta</taxon>
        <taxon>Tracheophyta</taxon>
        <taxon>Spermatophyta</taxon>
        <taxon>Magnoliopsida</taxon>
        <taxon>eudicotyledons</taxon>
        <taxon>Gunneridae</taxon>
        <taxon>Pentapetalae</taxon>
        <taxon>rosids</taxon>
        <taxon>fabids</taxon>
        <taxon>Malpighiales</taxon>
        <taxon>Salicaceae</taxon>
        <taxon>Saliceae</taxon>
        <taxon>Populus</taxon>
    </lineage>
</organism>
<evidence type="ECO:0000256" key="2">
    <source>
        <dbReference type="ARBA" id="ARBA00022676"/>
    </source>
</evidence>
<dbReference type="EMBL" id="CM009290">
    <property type="protein sequence ID" value="PNT57495.1"/>
    <property type="molecule type" value="Genomic_DNA"/>
</dbReference>
<reference evidence="3 4" key="1">
    <citation type="journal article" date="2006" name="Science">
        <title>The genome of black cottonwood, Populus trichocarpa (Torr. &amp; Gray).</title>
        <authorList>
            <person name="Tuskan G.A."/>
            <person name="Difazio S."/>
            <person name="Jansson S."/>
            <person name="Bohlmann J."/>
            <person name="Grigoriev I."/>
            <person name="Hellsten U."/>
            <person name="Putnam N."/>
            <person name="Ralph S."/>
            <person name="Rombauts S."/>
            <person name="Salamov A."/>
            <person name="Schein J."/>
            <person name="Sterck L."/>
            <person name="Aerts A."/>
            <person name="Bhalerao R.R."/>
            <person name="Bhalerao R.P."/>
            <person name="Blaudez D."/>
            <person name="Boerjan W."/>
            <person name="Brun A."/>
            <person name="Brunner A."/>
            <person name="Busov V."/>
            <person name="Campbell M."/>
            <person name="Carlson J."/>
            <person name="Chalot M."/>
            <person name="Chapman J."/>
            <person name="Chen G.L."/>
            <person name="Cooper D."/>
            <person name="Coutinho P.M."/>
            <person name="Couturier J."/>
            <person name="Covert S."/>
            <person name="Cronk Q."/>
            <person name="Cunningham R."/>
            <person name="Davis J."/>
            <person name="Degroeve S."/>
            <person name="Dejardin A."/>
            <person name="Depamphilis C."/>
            <person name="Detter J."/>
            <person name="Dirks B."/>
            <person name="Dubchak I."/>
            <person name="Duplessis S."/>
            <person name="Ehlting J."/>
            <person name="Ellis B."/>
            <person name="Gendler K."/>
            <person name="Goodstein D."/>
            <person name="Gribskov M."/>
            <person name="Grimwood J."/>
            <person name="Groover A."/>
            <person name="Gunter L."/>
            <person name="Hamberger B."/>
            <person name="Heinze B."/>
            <person name="Helariutta Y."/>
            <person name="Henrissat B."/>
            <person name="Holligan D."/>
            <person name="Holt R."/>
            <person name="Huang W."/>
            <person name="Islam-Faridi N."/>
            <person name="Jones S."/>
            <person name="Jones-Rhoades M."/>
            <person name="Jorgensen R."/>
            <person name="Joshi C."/>
            <person name="Kangasjarvi J."/>
            <person name="Karlsson J."/>
            <person name="Kelleher C."/>
            <person name="Kirkpatrick R."/>
            <person name="Kirst M."/>
            <person name="Kohler A."/>
            <person name="Kalluri U."/>
            <person name="Larimer F."/>
            <person name="Leebens-Mack J."/>
            <person name="Leple J.C."/>
            <person name="Locascio P."/>
            <person name="Lou Y."/>
            <person name="Lucas S."/>
            <person name="Martin F."/>
            <person name="Montanini B."/>
            <person name="Napoli C."/>
            <person name="Nelson D.R."/>
            <person name="Nelson C."/>
            <person name="Nieminen K."/>
            <person name="Nilsson O."/>
            <person name="Pereda V."/>
            <person name="Peter G."/>
            <person name="Philippe R."/>
            <person name="Pilate G."/>
            <person name="Poliakov A."/>
            <person name="Razumovskaya J."/>
            <person name="Richardson P."/>
            <person name="Rinaldi C."/>
            <person name="Ritland K."/>
            <person name="Rouze P."/>
            <person name="Ryaboy D."/>
            <person name="Schmutz J."/>
            <person name="Schrader J."/>
            <person name="Segerman B."/>
            <person name="Shin H."/>
            <person name="Siddiqui A."/>
            <person name="Sterky F."/>
            <person name="Terry A."/>
            <person name="Tsai C.J."/>
            <person name="Uberbacher E."/>
            <person name="Unneberg P."/>
            <person name="Vahala J."/>
            <person name="Wall K."/>
            <person name="Wessler S."/>
            <person name="Yang G."/>
            <person name="Yin T."/>
            <person name="Douglas C."/>
            <person name="Marra M."/>
            <person name="Sandberg G."/>
            <person name="Van de Peer Y."/>
            <person name="Rokhsar D."/>
        </authorList>
    </citation>
    <scope>NUCLEOTIDE SEQUENCE [LARGE SCALE GENOMIC DNA]</scope>
    <source>
        <strain evidence="4">cv. Nisqually</strain>
    </source>
</reference>
<keyword evidence="2" id="KW-0328">Glycosyltransferase</keyword>
<accession>B9NEJ7</accession>
<dbReference type="Gene3D" id="3.40.50.2000">
    <property type="entry name" value="Glycogen Phosphorylase B"/>
    <property type="match status" value="4"/>
</dbReference>
<name>B9NEJ7_POPTR</name>
<dbReference type="PANTHER" id="PTHR48047">
    <property type="entry name" value="GLYCOSYLTRANSFERASE"/>
    <property type="match status" value="1"/>
</dbReference>
<evidence type="ECO:0008006" key="5">
    <source>
        <dbReference type="Google" id="ProtNLM"/>
    </source>
</evidence>
<protein>
    <recommendedName>
        <fullName evidence="5">Anthocyanidin 3-O-glucosyltransferase</fullName>
    </recommendedName>
</protein>
<dbReference type="GO" id="GO:0016757">
    <property type="term" value="F:glycosyltransferase activity"/>
    <property type="evidence" value="ECO:0007669"/>
    <property type="project" value="UniProtKB-KW"/>
</dbReference>
<evidence type="ECO:0000313" key="3">
    <source>
        <dbReference type="EMBL" id="PNT57495.1"/>
    </source>
</evidence>
<keyword evidence="4" id="KW-1185">Reference proteome</keyword>
<dbReference type="AlphaFoldDB" id="B9NEJ7"/>
<evidence type="ECO:0000256" key="1">
    <source>
        <dbReference type="ARBA" id="ARBA00009995"/>
    </source>
</evidence>
<dbReference type="PANTHER" id="PTHR48047:SF81">
    <property type="entry name" value="GLYCOSYLTRANSFERASE"/>
    <property type="match status" value="1"/>
</dbReference>
<dbReference type="HOGENOM" id="CLU_001724_1_0_1"/>